<dbReference type="GO" id="GO:0005634">
    <property type="term" value="C:nucleus"/>
    <property type="evidence" value="ECO:0007669"/>
    <property type="project" value="UniProtKB-SubCell"/>
</dbReference>
<dbReference type="InterPro" id="IPR013087">
    <property type="entry name" value="Znf_C2H2_type"/>
</dbReference>
<dbReference type="Gene3D" id="3.30.160.60">
    <property type="entry name" value="Classic Zinc Finger"/>
    <property type="match status" value="1"/>
</dbReference>
<dbReference type="GO" id="GO:0008270">
    <property type="term" value="F:zinc ion binding"/>
    <property type="evidence" value="ECO:0007669"/>
    <property type="project" value="UniProtKB-KW"/>
</dbReference>
<keyword evidence="6" id="KW-0539">Nucleus</keyword>
<dbReference type="GO" id="GO:0000981">
    <property type="term" value="F:DNA-binding transcription factor activity, RNA polymerase II-specific"/>
    <property type="evidence" value="ECO:0007669"/>
    <property type="project" value="TreeGrafter"/>
</dbReference>
<dbReference type="FunFam" id="3.30.160.60:FF:000100">
    <property type="entry name" value="Zinc finger 45-like"/>
    <property type="match status" value="1"/>
</dbReference>
<dbReference type="InterPro" id="IPR036236">
    <property type="entry name" value="Znf_C2H2_sf"/>
</dbReference>
<dbReference type="OrthoDB" id="654211at2759"/>
<dbReference type="Proteomes" id="UP000016933">
    <property type="component" value="Unassembled WGS sequence"/>
</dbReference>
<dbReference type="HOGENOM" id="CLU_1245318_0_0_1"/>
<keyword evidence="2" id="KW-0479">Metal-binding</keyword>
<dbReference type="AlphaFoldDB" id="N1PEC3"/>
<sequence length="222" mass="25257">MNANRRSGVTSERDIDTLMRQSLVGTQLQSSQTVFEALDDLFRHSPEDSAPPQPNKRPASVTSRGEQAKRAKVNDLPSEEALDVFVANTETGKYEVVCSICNERLSFSRPTPYYLNRHKKIHKDRAFSCDQCGEKFTRYDLLDRHRDVHDKENYKSCSGCHRRFRDNSALHVHLEAESNRACHDAHYSPGQTGQSLQALPRDAPVVLKYSSNKREPQALPDE</sequence>
<dbReference type="Pfam" id="PF00096">
    <property type="entry name" value="zf-C2H2"/>
    <property type="match status" value="2"/>
</dbReference>
<dbReference type="SMART" id="SM00355">
    <property type="entry name" value="ZnF_C2H2"/>
    <property type="match status" value="2"/>
</dbReference>
<evidence type="ECO:0000259" key="9">
    <source>
        <dbReference type="PROSITE" id="PS50157"/>
    </source>
</evidence>
<dbReference type="PROSITE" id="PS50157">
    <property type="entry name" value="ZINC_FINGER_C2H2_2"/>
    <property type="match status" value="1"/>
</dbReference>
<reference evidence="11" key="1">
    <citation type="journal article" date="2012" name="PLoS Genet.">
        <title>The genomes of the fungal plant pathogens Cladosporium fulvum and Dothistroma septosporum reveal adaptation to different hosts and lifestyles but also signatures of common ancestry.</title>
        <authorList>
            <person name="de Wit P.J.G.M."/>
            <person name="van der Burgt A."/>
            <person name="Oekmen B."/>
            <person name="Stergiopoulos I."/>
            <person name="Abd-Elsalam K.A."/>
            <person name="Aerts A.L."/>
            <person name="Bahkali A.H."/>
            <person name="Beenen H.G."/>
            <person name="Chettri P."/>
            <person name="Cox M.P."/>
            <person name="Datema E."/>
            <person name="de Vries R.P."/>
            <person name="Dhillon B."/>
            <person name="Ganley A.R."/>
            <person name="Griffiths S.A."/>
            <person name="Guo Y."/>
            <person name="Hamelin R.C."/>
            <person name="Henrissat B."/>
            <person name="Kabir M.S."/>
            <person name="Jashni M.K."/>
            <person name="Kema G."/>
            <person name="Klaubauf S."/>
            <person name="Lapidus A."/>
            <person name="Levasseur A."/>
            <person name="Lindquist E."/>
            <person name="Mehrabi R."/>
            <person name="Ohm R.A."/>
            <person name="Owen T.J."/>
            <person name="Salamov A."/>
            <person name="Schwelm A."/>
            <person name="Schijlen E."/>
            <person name="Sun H."/>
            <person name="van den Burg H.A."/>
            <person name="van Ham R.C.H.J."/>
            <person name="Zhang S."/>
            <person name="Goodwin S.B."/>
            <person name="Grigoriev I.V."/>
            <person name="Collemare J."/>
            <person name="Bradshaw R.E."/>
        </authorList>
    </citation>
    <scope>NUCLEOTIDE SEQUENCE [LARGE SCALE GENOMIC DNA]</scope>
    <source>
        <strain evidence="11">NZE10 / CBS 128990</strain>
    </source>
</reference>
<dbReference type="SUPFAM" id="SSF57667">
    <property type="entry name" value="beta-beta-alpha zinc fingers"/>
    <property type="match status" value="1"/>
</dbReference>
<proteinExistence type="predicted"/>
<evidence type="ECO:0000313" key="11">
    <source>
        <dbReference type="Proteomes" id="UP000016933"/>
    </source>
</evidence>
<evidence type="ECO:0000313" key="10">
    <source>
        <dbReference type="EMBL" id="EME38515.1"/>
    </source>
</evidence>
<dbReference type="PANTHER" id="PTHR24394:SF44">
    <property type="entry name" value="ZINC FINGER PROTEIN 271-LIKE"/>
    <property type="match status" value="1"/>
</dbReference>
<keyword evidence="5" id="KW-0862">Zinc</keyword>
<keyword evidence="11" id="KW-1185">Reference proteome</keyword>
<reference evidence="10 11" key="2">
    <citation type="journal article" date="2012" name="PLoS Pathog.">
        <title>Diverse lifestyles and strategies of plant pathogenesis encoded in the genomes of eighteen Dothideomycetes fungi.</title>
        <authorList>
            <person name="Ohm R.A."/>
            <person name="Feau N."/>
            <person name="Henrissat B."/>
            <person name="Schoch C.L."/>
            <person name="Horwitz B.A."/>
            <person name="Barry K.W."/>
            <person name="Condon B.J."/>
            <person name="Copeland A.C."/>
            <person name="Dhillon B."/>
            <person name="Glaser F."/>
            <person name="Hesse C.N."/>
            <person name="Kosti I."/>
            <person name="LaButti K."/>
            <person name="Lindquist E.A."/>
            <person name="Lucas S."/>
            <person name="Salamov A.A."/>
            <person name="Bradshaw R.E."/>
            <person name="Ciuffetti L."/>
            <person name="Hamelin R.C."/>
            <person name="Kema G.H.J."/>
            <person name="Lawrence C."/>
            <person name="Scott J.A."/>
            <person name="Spatafora J.W."/>
            <person name="Turgeon B.G."/>
            <person name="de Wit P.J.G.M."/>
            <person name="Zhong S."/>
            <person name="Goodwin S.B."/>
            <person name="Grigoriev I.V."/>
        </authorList>
    </citation>
    <scope>NUCLEOTIDE SEQUENCE [LARGE SCALE GENOMIC DNA]</scope>
    <source>
        <strain evidence="11">NZE10 / CBS 128990</strain>
    </source>
</reference>
<dbReference type="PROSITE" id="PS00028">
    <property type="entry name" value="ZINC_FINGER_C2H2_1"/>
    <property type="match status" value="1"/>
</dbReference>
<gene>
    <name evidence="10" type="ORF">DOTSEDRAFT_57577</name>
</gene>
<evidence type="ECO:0000256" key="6">
    <source>
        <dbReference type="ARBA" id="ARBA00023242"/>
    </source>
</evidence>
<dbReference type="STRING" id="675120.N1PEC3"/>
<comment type="subcellular location">
    <subcellularLocation>
        <location evidence="1">Nucleus</location>
    </subcellularLocation>
</comment>
<feature type="region of interest" description="Disordered" evidence="8">
    <location>
        <begin position="39"/>
        <end position="74"/>
    </location>
</feature>
<evidence type="ECO:0000256" key="4">
    <source>
        <dbReference type="ARBA" id="ARBA00022771"/>
    </source>
</evidence>
<evidence type="ECO:0000256" key="7">
    <source>
        <dbReference type="PROSITE-ProRule" id="PRU00042"/>
    </source>
</evidence>
<organism evidence="10 11">
    <name type="scientific">Dothistroma septosporum (strain NZE10 / CBS 128990)</name>
    <name type="common">Red band needle blight fungus</name>
    <name type="synonym">Mycosphaerella pini</name>
    <dbReference type="NCBI Taxonomy" id="675120"/>
    <lineage>
        <taxon>Eukaryota</taxon>
        <taxon>Fungi</taxon>
        <taxon>Dikarya</taxon>
        <taxon>Ascomycota</taxon>
        <taxon>Pezizomycotina</taxon>
        <taxon>Dothideomycetes</taxon>
        <taxon>Dothideomycetidae</taxon>
        <taxon>Mycosphaerellales</taxon>
        <taxon>Mycosphaerellaceae</taxon>
        <taxon>Dothistroma</taxon>
    </lineage>
</organism>
<name>N1PEC3_DOTSN</name>
<dbReference type="PANTHER" id="PTHR24394">
    <property type="entry name" value="ZINC FINGER PROTEIN"/>
    <property type="match status" value="1"/>
</dbReference>
<evidence type="ECO:0000256" key="2">
    <source>
        <dbReference type="ARBA" id="ARBA00022723"/>
    </source>
</evidence>
<evidence type="ECO:0000256" key="3">
    <source>
        <dbReference type="ARBA" id="ARBA00022737"/>
    </source>
</evidence>
<keyword evidence="4 7" id="KW-0863">Zinc-finger</keyword>
<evidence type="ECO:0000256" key="8">
    <source>
        <dbReference type="SAM" id="MobiDB-lite"/>
    </source>
</evidence>
<evidence type="ECO:0000256" key="1">
    <source>
        <dbReference type="ARBA" id="ARBA00004123"/>
    </source>
</evidence>
<keyword evidence="3" id="KW-0677">Repeat</keyword>
<protein>
    <recommendedName>
        <fullName evidence="9">C2H2-type domain-containing protein</fullName>
    </recommendedName>
</protein>
<accession>N1PEC3</accession>
<dbReference type="EMBL" id="KB446547">
    <property type="protein sequence ID" value="EME38515.1"/>
    <property type="molecule type" value="Genomic_DNA"/>
</dbReference>
<feature type="domain" description="C2H2-type" evidence="9">
    <location>
        <begin position="127"/>
        <end position="154"/>
    </location>
</feature>
<evidence type="ECO:0000256" key="5">
    <source>
        <dbReference type="ARBA" id="ARBA00022833"/>
    </source>
</evidence>